<evidence type="ECO:0000313" key="7">
    <source>
        <dbReference type="EMBL" id="ODM12131.1"/>
    </source>
</evidence>
<name>A0A1E3AUE1_9FIRM</name>
<dbReference type="AlphaFoldDB" id="A0A1E3AUE1"/>
<comment type="caution">
    <text evidence="7">The sequence shown here is derived from an EMBL/GenBank/DDBJ whole genome shotgun (WGS) entry which is preliminary data.</text>
</comment>
<feature type="domain" description="HTH tetR-type" evidence="6">
    <location>
        <begin position="8"/>
        <end position="68"/>
    </location>
</feature>
<evidence type="ECO:0000256" key="3">
    <source>
        <dbReference type="ARBA" id="ARBA00023125"/>
    </source>
</evidence>
<accession>A0A1E3AUE1</accession>
<dbReference type="PROSITE" id="PS50977">
    <property type="entry name" value="HTH_TETR_2"/>
    <property type="match status" value="1"/>
</dbReference>
<dbReference type="PANTHER" id="PTHR30055:SF175">
    <property type="entry name" value="HTH-TYPE TRANSCRIPTIONAL REPRESSOR KSTR2"/>
    <property type="match status" value="1"/>
</dbReference>
<keyword evidence="2" id="KW-0805">Transcription regulation</keyword>
<evidence type="ECO:0000256" key="4">
    <source>
        <dbReference type="ARBA" id="ARBA00023163"/>
    </source>
</evidence>
<sequence length="221" mass="25404">MKQEEKSMASKGRVLEAAASLFIRKGYEETTMQDIMEESGLSKGAIYHHFAGKQEILSTMIADAQMKVNTFFQEMEENTELTVKEKISRIIRYFFDNKNQSMLIRNRWVEKVPYALVDTVRNGNAFIAPRVAGIIKQGNENGEFRCDFPEELAEALLLLLDVWLDPVITDRTADEICRRLEFIFRLLESFGTQLFGPEDMEAMKRMYAGYAAEGDMKNGRN</sequence>
<dbReference type="PRINTS" id="PR00455">
    <property type="entry name" value="HTHTETR"/>
</dbReference>
<protein>
    <submittedName>
        <fullName evidence="7">Putative HTH-type transcriptional regulator YfiR</fullName>
    </submittedName>
</protein>
<dbReference type="InterPro" id="IPR023772">
    <property type="entry name" value="DNA-bd_HTH_TetR-type_CS"/>
</dbReference>
<keyword evidence="1" id="KW-0678">Repressor</keyword>
<dbReference type="PROSITE" id="PS01081">
    <property type="entry name" value="HTH_TETR_1"/>
    <property type="match status" value="1"/>
</dbReference>
<reference evidence="7 8" key="1">
    <citation type="submission" date="2016-07" db="EMBL/GenBank/DDBJ databases">
        <title>Characterization of isolates of Eisenbergiella tayi derived from blood cultures, using whole genome sequencing.</title>
        <authorList>
            <person name="Burdz T."/>
            <person name="Wiebe D."/>
            <person name="Huynh C."/>
            <person name="Bernard K."/>
        </authorList>
    </citation>
    <scope>NUCLEOTIDE SEQUENCE [LARGE SCALE GENOMIC DNA]</scope>
    <source>
        <strain evidence="7 8">NML 120489</strain>
    </source>
</reference>
<dbReference type="SUPFAM" id="SSF48498">
    <property type="entry name" value="Tetracyclin repressor-like, C-terminal domain"/>
    <property type="match status" value="1"/>
</dbReference>
<dbReference type="Gene3D" id="1.10.357.10">
    <property type="entry name" value="Tetracycline Repressor, domain 2"/>
    <property type="match status" value="1"/>
</dbReference>
<keyword evidence="4" id="KW-0804">Transcription</keyword>
<dbReference type="GeneID" id="93303918"/>
<evidence type="ECO:0000259" key="6">
    <source>
        <dbReference type="PROSITE" id="PS50977"/>
    </source>
</evidence>
<organism evidence="7 8">
    <name type="scientific">Eisenbergiella tayi</name>
    <dbReference type="NCBI Taxonomy" id="1432052"/>
    <lineage>
        <taxon>Bacteria</taxon>
        <taxon>Bacillati</taxon>
        <taxon>Bacillota</taxon>
        <taxon>Clostridia</taxon>
        <taxon>Lachnospirales</taxon>
        <taxon>Lachnospiraceae</taxon>
        <taxon>Eisenbergiella</taxon>
    </lineage>
</organism>
<evidence type="ECO:0000313" key="8">
    <source>
        <dbReference type="Proteomes" id="UP000095003"/>
    </source>
</evidence>
<dbReference type="InterPro" id="IPR036271">
    <property type="entry name" value="Tet_transcr_reg_TetR-rel_C_sf"/>
</dbReference>
<dbReference type="GO" id="GO:0000976">
    <property type="term" value="F:transcription cis-regulatory region binding"/>
    <property type="evidence" value="ECO:0007669"/>
    <property type="project" value="TreeGrafter"/>
</dbReference>
<gene>
    <name evidence="7" type="primary">yfiR_3</name>
    <name evidence="7" type="ORF">BEH84_02746</name>
</gene>
<dbReference type="InterPro" id="IPR001647">
    <property type="entry name" value="HTH_TetR"/>
</dbReference>
<evidence type="ECO:0000256" key="2">
    <source>
        <dbReference type="ARBA" id="ARBA00023015"/>
    </source>
</evidence>
<evidence type="ECO:0000256" key="1">
    <source>
        <dbReference type="ARBA" id="ARBA00022491"/>
    </source>
</evidence>
<evidence type="ECO:0000256" key="5">
    <source>
        <dbReference type="PROSITE-ProRule" id="PRU00335"/>
    </source>
</evidence>
<dbReference type="PATRIC" id="fig|1432052.3.peg.3034"/>
<feature type="DNA-binding region" description="H-T-H motif" evidence="5">
    <location>
        <begin position="31"/>
        <end position="50"/>
    </location>
</feature>
<dbReference type="Proteomes" id="UP000095003">
    <property type="component" value="Unassembled WGS sequence"/>
</dbReference>
<dbReference type="GO" id="GO:0003700">
    <property type="term" value="F:DNA-binding transcription factor activity"/>
    <property type="evidence" value="ECO:0007669"/>
    <property type="project" value="TreeGrafter"/>
</dbReference>
<dbReference type="EMBL" id="MCGI01000002">
    <property type="protein sequence ID" value="ODM12131.1"/>
    <property type="molecule type" value="Genomic_DNA"/>
</dbReference>
<proteinExistence type="predicted"/>
<dbReference type="RefSeq" id="WP_069157229.1">
    <property type="nucleotide sequence ID" value="NZ_DBFYTC010000222.1"/>
</dbReference>
<dbReference type="InterPro" id="IPR050109">
    <property type="entry name" value="HTH-type_TetR-like_transc_reg"/>
</dbReference>
<dbReference type="InterPro" id="IPR009057">
    <property type="entry name" value="Homeodomain-like_sf"/>
</dbReference>
<dbReference type="PANTHER" id="PTHR30055">
    <property type="entry name" value="HTH-TYPE TRANSCRIPTIONAL REGULATOR RUTR"/>
    <property type="match status" value="1"/>
</dbReference>
<keyword evidence="3 5" id="KW-0238">DNA-binding</keyword>
<dbReference type="Pfam" id="PF00440">
    <property type="entry name" value="TetR_N"/>
    <property type="match status" value="1"/>
</dbReference>
<dbReference type="SUPFAM" id="SSF46689">
    <property type="entry name" value="Homeodomain-like"/>
    <property type="match status" value="1"/>
</dbReference>